<dbReference type="EMBL" id="MU005603">
    <property type="protein sequence ID" value="KAF2679519.1"/>
    <property type="molecule type" value="Genomic_DNA"/>
</dbReference>
<keyword evidence="3" id="KW-1185">Reference proteome</keyword>
<feature type="compositionally biased region" description="Polar residues" evidence="1">
    <location>
        <begin position="97"/>
        <end position="120"/>
    </location>
</feature>
<evidence type="ECO:0000256" key="1">
    <source>
        <dbReference type="SAM" id="MobiDB-lite"/>
    </source>
</evidence>
<feature type="region of interest" description="Disordered" evidence="1">
    <location>
        <begin position="163"/>
        <end position="185"/>
    </location>
</feature>
<dbReference type="OrthoDB" id="3801166at2759"/>
<dbReference type="AlphaFoldDB" id="A0A6G1INR7"/>
<feature type="region of interest" description="Disordered" evidence="1">
    <location>
        <begin position="1"/>
        <end position="138"/>
    </location>
</feature>
<feature type="compositionally biased region" description="Basic and acidic residues" evidence="1">
    <location>
        <begin position="1"/>
        <end position="21"/>
    </location>
</feature>
<reference evidence="2" key="1">
    <citation type="journal article" date="2020" name="Stud. Mycol.">
        <title>101 Dothideomycetes genomes: a test case for predicting lifestyles and emergence of pathogens.</title>
        <authorList>
            <person name="Haridas S."/>
            <person name="Albert R."/>
            <person name="Binder M."/>
            <person name="Bloem J."/>
            <person name="Labutti K."/>
            <person name="Salamov A."/>
            <person name="Andreopoulos B."/>
            <person name="Baker S."/>
            <person name="Barry K."/>
            <person name="Bills G."/>
            <person name="Bluhm B."/>
            <person name="Cannon C."/>
            <person name="Castanera R."/>
            <person name="Culley D."/>
            <person name="Daum C."/>
            <person name="Ezra D."/>
            <person name="Gonzalez J."/>
            <person name="Henrissat B."/>
            <person name="Kuo A."/>
            <person name="Liang C."/>
            <person name="Lipzen A."/>
            <person name="Lutzoni F."/>
            <person name="Magnuson J."/>
            <person name="Mondo S."/>
            <person name="Nolan M."/>
            <person name="Ohm R."/>
            <person name="Pangilinan J."/>
            <person name="Park H.-J."/>
            <person name="Ramirez L."/>
            <person name="Alfaro M."/>
            <person name="Sun H."/>
            <person name="Tritt A."/>
            <person name="Yoshinaga Y."/>
            <person name="Zwiers L.-H."/>
            <person name="Turgeon B."/>
            <person name="Goodwin S."/>
            <person name="Spatafora J."/>
            <person name="Crous P."/>
            <person name="Grigoriev I."/>
        </authorList>
    </citation>
    <scope>NUCLEOTIDE SEQUENCE</scope>
    <source>
        <strain evidence="2">CBS 122367</strain>
    </source>
</reference>
<feature type="compositionally biased region" description="Low complexity" evidence="1">
    <location>
        <begin position="163"/>
        <end position="173"/>
    </location>
</feature>
<accession>A0A6G1INR7</accession>
<dbReference type="Proteomes" id="UP000799291">
    <property type="component" value="Unassembled WGS sequence"/>
</dbReference>
<evidence type="ECO:0000313" key="3">
    <source>
        <dbReference type="Proteomes" id="UP000799291"/>
    </source>
</evidence>
<proteinExistence type="predicted"/>
<name>A0A6G1INR7_9PLEO</name>
<evidence type="ECO:0000313" key="2">
    <source>
        <dbReference type="EMBL" id="KAF2679519.1"/>
    </source>
</evidence>
<gene>
    <name evidence="2" type="ORF">K458DRAFT_117379</name>
</gene>
<protein>
    <submittedName>
        <fullName evidence="2">Uncharacterized protein</fullName>
    </submittedName>
</protein>
<organism evidence="2 3">
    <name type="scientific">Lentithecium fluviatile CBS 122367</name>
    <dbReference type="NCBI Taxonomy" id="1168545"/>
    <lineage>
        <taxon>Eukaryota</taxon>
        <taxon>Fungi</taxon>
        <taxon>Dikarya</taxon>
        <taxon>Ascomycota</taxon>
        <taxon>Pezizomycotina</taxon>
        <taxon>Dothideomycetes</taxon>
        <taxon>Pleosporomycetidae</taxon>
        <taxon>Pleosporales</taxon>
        <taxon>Massarineae</taxon>
        <taxon>Lentitheciaceae</taxon>
        <taxon>Lentithecium</taxon>
    </lineage>
</organism>
<sequence>MGCTPSREKQPSPPPEMKEVTPDSPSKRKRAATPEPELSESSDTPPTFSLAPASPQKKSRHSSNNSLLSTASIMAPSTPLTPPDSKPGLLAGASKNPFETASSLTPPDSQTQMPGGSSTLGRAGSVDPPSPTPNRRGVDVDALSITLGSFSLSDSAASAPEVVESTSASSSSVPPGPYYLRTGPYRGRTVDELPKEYRKEISDNEAFLAASPGLQDALIAWAGEFEFQFGRHEDKLLADVPLYYLNEFILGKNIHRKPGNEDLYVALKWHALVRRPEQPGQNYVMTFGKHCDDPLDAIHGSYISWMKGQGIPCQEGYEDLAEAIEYQAREDLVAFLRAYPEAPSYTMPGDFQGYNGVLLASLSEQDMHDLGLERNRGPHTRRAWDGEYIYSGMVDAVAYWWHVFDTNRWNWRRERFVDTGEVLCYPPDLERRGLLYPRSTIAEEVYVGYSRR</sequence>
<feature type="compositionally biased region" description="Polar residues" evidence="1">
    <location>
        <begin position="62"/>
        <end position="72"/>
    </location>
</feature>